<evidence type="ECO:0000256" key="1">
    <source>
        <dbReference type="SAM" id="Phobius"/>
    </source>
</evidence>
<feature type="transmembrane region" description="Helical" evidence="1">
    <location>
        <begin position="12"/>
        <end position="33"/>
    </location>
</feature>
<accession>A0AAT9LAU9</accession>
<keyword evidence="1" id="KW-1133">Transmembrane helix</keyword>
<reference evidence="3" key="2">
    <citation type="journal article" date="2023" name="Biology">
        <title>Prokaryotic Life Associated with Coal-Fire Gas Vents Revealed by Metagenomics.</title>
        <authorList>
            <person name="Kadnikov V.V."/>
            <person name="Mardanov A.V."/>
            <person name="Beletsky A.V."/>
            <person name="Karnachuk O.V."/>
            <person name="Ravin N.V."/>
        </authorList>
    </citation>
    <scope>NUCLEOTIDE SEQUENCE</scope>
    <source>
        <strain evidence="3">Bu02</strain>
    </source>
</reference>
<feature type="transmembrane region" description="Helical" evidence="1">
    <location>
        <begin position="246"/>
        <end position="276"/>
    </location>
</feature>
<feature type="transmembrane region" description="Helical" evidence="1">
    <location>
        <begin position="460"/>
        <end position="482"/>
    </location>
</feature>
<keyword evidence="1" id="KW-0812">Transmembrane</keyword>
<feature type="transmembrane region" description="Helical" evidence="1">
    <location>
        <begin position="350"/>
        <end position="374"/>
    </location>
</feature>
<feature type="transmembrane region" description="Helical" evidence="1">
    <location>
        <begin position="315"/>
        <end position="338"/>
    </location>
</feature>
<dbReference type="PANTHER" id="PTHR35342:SF5">
    <property type="entry name" value="TRICARBOXYLIC TRANSPORT PROTEIN"/>
    <property type="match status" value="1"/>
</dbReference>
<dbReference type="EMBL" id="CP062796">
    <property type="protein sequence ID" value="QUL98199.1"/>
    <property type="molecule type" value="Genomic_DNA"/>
</dbReference>
<keyword evidence="1" id="KW-0472">Membrane</keyword>
<feature type="transmembrane region" description="Helical" evidence="1">
    <location>
        <begin position="107"/>
        <end position="130"/>
    </location>
</feature>
<proteinExistence type="predicted"/>
<gene>
    <name evidence="3" type="ORF">IMF26_09175</name>
</gene>
<feature type="transmembrane region" description="Helical" evidence="1">
    <location>
        <begin position="71"/>
        <end position="95"/>
    </location>
</feature>
<reference evidence="3" key="1">
    <citation type="submission" date="2020-10" db="EMBL/GenBank/DDBJ databases">
        <authorList>
            <person name="Kadnikov V."/>
            <person name="Beletsky A.V."/>
            <person name="Mardanov A.V."/>
            <person name="Karnachuk O.V."/>
            <person name="Ravin N.V."/>
        </authorList>
    </citation>
    <scope>NUCLEOTIDE SEQUENCE</scope>
    <source>
        <strain evidence="3">Bu02</strain>
    </source>
</reference>
<name>A0AAT9LAU9_9FIRM</name>
<dbReference type="InterPro" id="IPR002823">
    <property type="entry name" value="DUF112_TM"/>
</dbReference>
<feature type="domain" description="DUF112" evidence="2">
    <location>
        <begin position="17"/>
        <end position="435"/>
    </location>
</feature>
<dbReference type="KEGG" id="fcz:IMF26_09175"/>
<dbReference type="PANTHER" id="PTHR35342">
    <property type="entry name" value="TRICARBOXYLIC TRANSPORT PROTEIN"/>
    <property type="match status" value="1"/>
</dbReference>
<organism evidence="3">
    <name type="scientific">Candidatus Fermentithermobacillus carboniphilus</name>
    <dbReference type="NCBI Taxonomy" id="3085328"/>
    <lineage>
        <taxon>Bacteria</taxon>
        <taxon>Bacillati</taxon>
        <taxon>Bacillota</taxon>
        <taxon>Candidatus Fermentithermobacillia</taxon>
        <taxon>Candidatus Fermentithermobacillales</taxon>
        <taxon>Candidatus Fermentithermobacillaceae</taxon>
        <taxon>Candidatus Fermentithermobacillus</taxon>
    </lineage>
</organism>
<sequence length="493" mass="51435">MGLFAQALKVVLQPSALLANAFGVVVGIIAGAIPGINASMAMAMILPFTWGMDVIHALLMLAGIYCGGQYGGAITAVLIGVPGTTSAAATVMDGYMMHKKGKSGKALGMALIASTIGGFVSAAVLIVLAIPLAKVALAFGPAEYFGLAALGLTLIASLSGENIYKGLLSGLFGLLLATVGIDPFAGVSRFSFGIPNLAEGLDMIPVMMGLYAVSEVLEEIEKRIPRQRIDERASTELPTAKEVLNLLPLIAVCSLIGCWVGVMPGAGASIACWIAYNYAKTVSKNGHLFGTGVLEGVAAPECADNGVTGGAMVPLLALGIPGSNSTAVMLGALVLHGINPGPLVFRDTPLIPYSIFVGLFVANAFMFLFGLLLVKPSIKFVNAPESVLYSGILALVFTGAYTLTNDPWPIIVTLFFGVIGYFLRKHGFQPPAIVLGLVLGTIFETSLRRSLTLSNGSWSIFMTRPIAAVLSTATILSLVFFFGKRYLPKRSRA</sequence>
<evidence type="ECO:0000259" key="2">
    <source>
        <dbReference type="Pfam" id="PF01970"/>
    </source>
</evidence>
<dbReference type="AlphaFoldDB" id="A0AAT9LAU9"/>
<feature type="transmembrane region" description="Helical" evidence="1">
    <location>
        <begin position="431"/>
        <end position="448"/>
    </location>
</feature>
<feature type="transmembrane region" description="Helical" evidence="1">
    <location>
        <begin position="408"/>
        <end position="424"/>
    </location>
</feature>
<feature type="transmembrane region" description="Helical" evidence="1">
    <location>
        <begin position="386"/>
        <end position="402"/>
    </location>
</feature>
<feature type="transmembrane region" description="Helical" evidence="1">
    <location>
        <begin position="136"/>
        <end position="156"/>
    </location>
</feature>
<feature type="transmembrane region" description="Helical" evidence="1">
    <location>
        <begin position="163"/>
        <end position="181"/>
    </location>
</feature>
<evidence type="ECO:0000313" key="3">
    <source>
        <dbReference type="EMBL" id="QUL98199.1"/>
    </source>
</evidence>
<feature type="transmembrane region" description="Helical" evidence="1">
    <location>
        <begin position="45"/>
        <end position="65"/>
    </location>
</feature>
<protein>
    <submittedName>
        <fullName evidence="3">Tripartite tricarboxylate transporter permease</fullName>
    </submittedName>
</protein>
<dbReference type="Pfam" id="PF01970">
    <property type="entry name" value="TctA"/>
    <property type="match status" value="1"/>
</dbReference>